<dbReference type="Gene3D" id="3.40.50.620">
    <property type="entry name" value="HUPs"/>
    <property type="match status" value="2"/>
</dbReference>
<organism evidence="3 4">
    <name type="scientific">Streptomyces atriruber</name>
    <dbReference type="NCBI Taxonomy" id="545121"/>
    <lineage>
        <taxon>Bacteria</taxon>
        <taxon>Bacillati</taxon>
        <taxon>Actinomycetota</taxon>
        <taxon>Actinomycetes</taxon>
        <taxon>Kitasatosporales</taxon>
        <taxon>Streptomycetaceae</taxon>
        <taxon>Streptomyces</taxon>
    </lineage>
</organism>
<name>A0ABV3BIW9_9ACTN</name>
<dbReference type="PANTHER" id="PTHR46553:SF3">
    <property type="entry name" value="ADENINE NUCLEOTIDE ALPHA HYDROLASES-LIKE SUPERFAMILY PROTEIN"/>
    <property type="match status" value="1"/>
</dbReference>
<accession>A0ABV3BIW9</accession>
<comment type="caution">
    <text evidence="3">The sequence shown here is derived from an EMBL/GenBank/DDBJ whole genome shotgun (WGS) entry which is preliminary data.</text>
</comment>
<evidence type="ECO:0000313" key="3">
    <source>
        <dbReference type="EMBL" id="MEU6820949.1"/>
    </source>
</evidence>
<sequence>MTDKPLIVGVDGSAPSLRALDWAVDEAAARGVPLRVVHASVAALPDDFVASGVERAVRRDPAVKVTSEVLHDDPALALVRLGSEAGAVVVGNRGHGELAEMLLGSVSLSVAAHAESPVIVVRGHEEAVARDHRSVVVGVDDPWEAAPAVDFAFREAHLLGASVTVVHAWRCPAREVPDFPTTLPDEHLQRAEARLEECARDATAAHPDVPVHRRTVEGQARTALLAASRTADLLVVGARRRKGHVGMRLGPVDHAVLHHAACPVAVVPHD</sequence>
<reference evidence="3 4" key="1">
    <citation type="submission" date="2024-06" db="EMBL/GenBank/DDBJ databases">
        <title>The Natural Products Discovery Center: Release of the First 8490 Sequenced Strains for Exploring Actinobacteria Biosynthetic Diversity.</title>
        <authorList>
            <person name="Kalkreuter E."/>
            <person name="Kautsar S.A."/>
            <person name="Yang D."/>
            <person name="Bader C.D."/>
            <person name="Teijaro C.N."/>
            <person name="Fluegel L."/>
            <person name="Davis C.M."/>
            <person name="Simpson J.R."/>
            <person name="Lauterbach L."/>
            <person name="Steele A.D."/>
            <person name="Gui C."/>
            <person name="Meng S."/>
            <person name="Li G."/>
            <person name="Viehrig K."/>
            <person name="Ye F."/>
            <person name="Su P."/>
            <person name="Kiefer A.F."/>
            <person name="Nichols A."/>
            <person name="Cepeda A.J."/>
            <person name="Yan W."/>
            <person name="Fan B."/>
            <person name="Jiang Y."/>
            <person name="Adhikari A."/>
            <person name="Zheng C.-J."/>
            <person name="Schuster L."/>
            <person name="Cowan T.M."/>
            <person name="Smanski M.J."/>
            <person name="Chevrette M.G."/>
            <person name="De Carvalho L.P.S."/>
            <person name="Shen B."/>
        </authorList>
    </citation>
    <scope>NUCLEOTIDE SEQUENCE [LARGE SCALE GENOMIC DNA]</scope>
    <source>
        <strain evidence="3 4">NPDC046838</strain>
    </source>
</reference>
<dbReference type="Pfam" id="PF00582">
    <property type="entry name" value="Usp"/>
    <property type="match status" value="3"/>
</dbReference>
<dbReference type="PRINTS" id="PR01438">
    <property type="entry name" value="UNVRSLSTRESS"/>
</dbReference>
<comment type="similarity">
    <text evidence="1">Belongs to the universal stress protein A family.</text>
</comment>
<dbReference type="EMBL" id="JBEYXV010000004">
    <property type="protein sequence ID" value="MEU6820949.1"/>
    <property type="molecule type" value="Genomic_DNA"/>
</dbReference>
<dbReference type="Proteomes" id="UP001551176">
    <property type="component" value="Unassembled WGS sequence"/>
</dbReference>
<keyword evidence="4" id="KW-1185">Reference proteome</keyword>
<protein>
    <submittedName>
        <fullName evidence="3">Universal stress protein</fullName>
    </submittedName>
</protein>
<feature type="domain" description="UspA" evidence="2">
    <location>
        <begin position="55"/>
        <end position="122"/>
    </location>
</feature>
<feature type="domain" description="UspA" evidence="2">
    <location>
        <begin position="4"/>
        <end position="41"/>
    </location>
</feature>
<dbReference type="InterPro" id="IPR006015">
    <property type="entry name" value="Universal_stress_UspA"/>
</dbReference>
<dbReference type="PANTHER" id="PTHR46553">
    <property type="entry name" value="ADENINE NUCLEOTIDE ALPHA HYDROLASES-LIKE SUPERFAMILY PROTEIN"/>
    <property type="match status" value="1"/>
</dbReference>
<dbReference type="SUPFAM" id="SSF52402">
    <property type="entry name" value="Adenine nucleotide alpha hydrolases-like"/>
    <property type="match status" value="2"/>
</dbReference>
<dbReference type="InterPro" id="IPR006016">
    <property type="entry name" value="UspA"/>
</dbReference>
<gene>
    <name evidence="3" type="ORF">ABZ921_09995</name>
</gene>
<evidence type="ECO:0000259" key="2">
    <source>
        <dbReference type="Pfam" id="PF00582"/>
    </source>
</evidence>
<proteinExistence type="inferred from homology"/>
<evidence type="ECO:0000313" key="4">
    <source>
        <dbReference type="Proteomes" id="UP001551176"/>
    </source>
</evidence>
<dbReference type="RefSeq" id="WP_359346865.1">
    <property type="nucleotide sequence ID" value="NZ_JBEYXV010000004.1"/>
</dbReference>
<dbReference type="InterPro" id="IPR014729">
    <property type="entry name" value="Rossmann-like_a/b/a_fold"/>
</dbReference>
<feature type="domain" description="UspA" evidence="2">
    <location>
        <begin position="133"/>
        <end position="268"/>
    </location>
</feature>
<evidence type="ECO:0000256" key="1">
    <source>
        <dbReference type="ARBA" id="ARBA00008791"/>
    </source>
</evidence>